<dbReference type="SMART" id="SM00065">
    <property type="entry name" value="GAF"/>
    <property type="match status" value="2"/>
</dbReference>
<dbReference type="InterPro" id="IPR052016">
    <property type="entry name" value="Bact_Sigma-Reg"/>
</dbReference>
<sequence length="725" mass="75824">MPAPSTTPDDRSRAERVIEAMSVGYLTLDAAWRVTQVNAEAVSLLGRPGGELVGGVLWDLFPDAVGSDFETAYRRAVATGRTETFDAFYPAPLDAWYEVRAIPEAGGLALYFLDVTARRDAERTARHRGERLAAVGEVALALADAQDMTDLVTTMAERGLGALGADGGAVAVPDPDDPGALLSYITSSYGPGAQASFGRLTVDAALPVCEAYTTGRRVLVPDLEAALAYSPLMADVVASTGSPVYVSLPLRAAGQVIGVLTAGWEQPQPFDDEQLELVETYAAQCAQALQRLRARDLEQAATAAARRSAEQQAALVALAMTLEGTATAADVLEVVGSRAVALLGAQDAVLCLAGPTAVRALTTTETDGRPLTQESRLPADLALPMVDTAVTGTPHHFGDRAEVLARFPAVAGTYAATRTRASAAVPLRAGGTVTGSLAVAFDHDRAWVPAERDLLDAVAALTGQALERISARDAERTATRAVAQLAETLQRSLLSSPPQPHQLEVVVRYAPAASEAEVGGDWYDAFVTSEGTASLVVGDVTGHDRHAAAAMAQLRNLLRGIGYAVGQPPAAVLSTLDRALGDLSVDAMATVVLVQAQQSAEQEQRGAHGLHWANAGHLPPLLVAPDGTPGYLLTEPELMLGVDPSGSRTDHHVVLEPGATLLLFTDGLVERRGAHLQAGLDWLARAVGELVHLPLDELCDAVLGQVGSRVEDDVVVLAVRPVPPG</sequence>
<comment type="caution">
    <text evidence="3">The sequence shown here is derived from an EMBL/GenBank/DDBJ whole genome shotgun (WGS) entry which is preliminary data.</text>
</comment>
<evidence type="ECO:0000313" key="3">
    <source>
        <dbReference type="EMBL" id="MFC3688750.1"/>
    </source>
</evidence>
<dbReference type="InterPro" id="IPR013656">
    <property type="entry name" value="PAS_4"/>
</dbReference>
<dbReference type="PANTHER" id="PTHR43156:SF2">
    <property type="entry name" value="STAGE II SPORULATION PROTEIN E"/>
    <property type="match status" value="1"/>
</dbReference>
<dbReference type="PANTHER" id="PTHR43156">
    <property type="entry name" value="STAGE II SPORULATION PROTEIN E-RELATED"/>
    <property type="match status" value="1"/>
</dbReference>
<gene>
    <name evidence="3" type="ORF">ACFOLH_10395</name>
</gene>
<dbReference type="Gene3D" id="3.60.40.10">
    <property type="entry name" value="PPM-type phosphatase domain"/>
    <property type="match status" value="1"/>
</dbReference>
<dbReference type="PROSITE" id="PS50112">
    <property type="entry name" value="PAS"/>
    <property type="match status" value="1"/>
</dbReference>
<dbReference type="EMBL" id="JBHRWW010000006">
    <property type="protein sequence ID" value="MFC3688750.1"/>
    <property type="molecule type" value="Genomic_DNA"/>
</dbReference>
<dbReference type="InterPro" id="IPR000014">
    <property type="entry name" value="PAS"/>
</dbReference>
<dbReference type="Gene3D" id="3.30.450.20">
    <property type="entry name" value="PAS domain"/>
    <property type="match status" value="1"/>
</dbReference>
<dbReference type="RefSeq" id="WP_340292378.1">
    <property type="nucleotide sequence ID" value="NZ_JBBEOI010000070.1"/>
</dbReference>
<dbReference type="Pfam" id="PF08448">
    <property type="entry name" value="PAS_4"/>
    <property type="match status" value="1"/>
</dbReference>
<keyword evidence="1" id="KW-0378">Hydrolase</keyword>
<accession>A0ABV7WH05</accession>
<dbReference type="Pfam" id="PF01590">
    <property type="entry name" value="GAF"/>
    <property type="match status" value="1"/>
</dbReference>
<keyword evidence="4" id="KW-1185">Reference proteome</keyword>
<dbReference type="SMART" id="SM00331">
    <property type="entry name" value="PP2C_SIG"/>
    <property type="match status" value="1"/>
</dbReference>
<dbReference type="SUPFAM" id="SSF55785">
    <property type="entry name" value="PYP-like sensor domain (PAS domain)"/>
    <property type="match status" value="1"/>
</dbReference>
<dbReference type="InterPro" id="IPR001932">
    <property type="entry name" value="PPM-type_phosphatase-like_dom"/>
</dbReference>
<dbReference type="SMART" id="SM00091">
    <property type="entry name" value="PAS"/>
    <property type="match status" value="1"/>
</dbReference>
<organism evidence="3 4">
    <name type="scientific">Aquipuribacter hungaricus</name>
    <dbReference type="NCBI Taxonomy" id="545624"/>
    <lineage>
        <taxon>Bacteria</taxon>
        <taxon>Bacillati</taxon>
        <taxon>Actinomycetota</taxon>
        <taxon>Actinomycetes</taxon>
        <taxon>Micrococcales</taxon>
        <taxon>Intrasporangiaceae</taxon>
        <taxon>Aquipuribacter</taxon>
    </lineage>
</organism>
<dbReference type="SUPFAM" id="SSF81606">
    <property type="entry name" value="PP2C-like"/>
    <property type="match status" value="1"/>
</dbReference>
<evidence type="ECO:0000256" key="1">
    <source>
        <dbReference type="ARBA" id="ARBA00022801"/>
    </source>
</evidence>
<dbReference type="Pfam" id="PF07228">
    <property type="entry name" value="SpoIIE"/>
    <property type="match status" value="1"/>
</dbReference>
<dbReference type="Pfam" id="PF13185">
    <property type="entry name" value="GAF_2"/>
    <property type="match status" value="1"/>
</dbReference>
<evidence type="ECO:0000259" key="2">
    <source>
        <dbReference type="PROSITE" id="PS50112"/>
    </source>
</evidence>
<dbReference type="InterPro" id="IPR035965">
    <property type="entry name" value="PAS-like_dom_sf"/>
</dbReference>
<dbReference type="InterPro" id="IPR029016">
    <property type="entry name" value="GAF-like_dom_sf"/>
</dbReference>
<dbReference type="Proteomes" id="UP001595685">
    <property type="component" value="Unassembled WGS sequence"/>
</dbReference>
<dbReference type="InterPro" id="IPR003018">
    <property type="entry name" value="GAF"/>
</dbReference>
<dbReference type="Gene3D" id="3.30.450.40">
    <property type="match status" value="2"/>
</dbReference>
<feature type="domain" description="PAS" evidence="2">
    <location>
        <begin position="10"/>
        <end position="80"/>
    </location>
</feature>
<dbReference type="InterPro" id="IPR036457">
    <property type="entry name" value="PPM-type-like_dom_sf"/>
</dbReference>
<dbReference type="CDD" id="cd00130">
    <property type="entry name" value="PAS"/>
    <property type="match status" value="1"/>
</dbReference>
<evidence type="ECO:0000313" key="4">
    <source>
        <dbReference type="Proteomes" id="UP001595685"/>
    </source>
</evidence>
<reference evidence="4" key="1">
    <citation type="journal article" date="2019" name="Int. J. Syst. Evol. Microbiol.">
        <title>The Global Catalogue of Microorganisms (GCM) 10K type strain sequencing project: providing services to taxonomists for standard genome sequencing and annotation.</title>
        <authorList>
            <consortium name="The Broad Institute Genomics Platform"/>
            <consortium name="The Broad Institute Genome Sequencing Center for Infectious Disease"/>
            <person name="Wu L."/>
            <person name="Ma J."/>
        </authorList>
    </citation>
    <scope>NUCLEOTIDE SEQUENCE [LARGE SCALE GENOMIC DNA]</scope>
    <source>
        <strain evidence="4">NCAIM B.02333</strain>
    </source>
</reference>
<proteinExistence type="predicted"/>
<dbReference type="SUPFAM" id="SSF55781">
    <property type="entry name" value="GAF domain-like"/>
    <property type="match status" value="2"/>
</dbReference>
<name>A0ABV7WH05_9MICO</name>
<protein>
    <submittedName>
        <fullName evidence="3">SpoIIE family protein phosphatase</fullName>
    </submittedName>
</protein>